<feature type="compositionally biased region" description="Low complexity" evidence="1">
    <location>
        <begin position="57"/>
        <end position="72"/>
    </location>
</feature>
<dbReference type="AlphaFoldDB" id="A0A378AMS1"/>
<feature type="region of interest" description="Disordered" evidence="1">
    <location>
        <begin position="57"/>
        <end position="76"/>
    </location>
</feature>
<protein>
    <submittedName>
        <fullName evidence="2">Uncharacterized protein</fullName>
    </submittedName>
</protein>
<proteinExistence type="predicted"/>
<evidence type="ECO:0000256" key="1">
    <source>
        <dbReference type="SAM" id="MobiDB-lite"/>
    </source>
</evidence>
<keyword evidence="3" id="KW-1185">Reference proteome</keyword>
<dbReference type="Proteomes" id="UP000255382">
    <property type="component" value="Unassembled WGS sequence"/>
</dbReference>
<evidence type="ECO:0000313" key="2">
    <source>
        <dbReference type="EMBL" id="STV14572.1"/>
    </source>
</evidence>
<reference evidence="2 3" key="1">
    <citation type="submission" date="2018-06" db="EMBL/GenBank/DDBJ databases">
        <authorList>
            <consortium name="Pathogen Informatics"/>
            <person name="Doyle S."/>
        </authorList>
    </citation>
    <scope>NUCLEOTIDE SEQUENCE [LARGE SCALE GENOMIC DNA]</scope>
    <source>
        <strain evidence="2 3">NCTC5050</strain>
    </source>
</reference>
<evidence type="ECO:0000313" key="3">
    <source>
        <dbReference type="Proteomes" id="UP000255382"/>
    </source>
</evidence>
<name>A0A378AMS1_KLEPO</name>
<dbReference type="EMBL" id="UGLZ01000005">
    <property type="protein sequence ID" value="STV14572.1"/>
    <property type="molecule type" value="Genomic_DNA"/>
</dbReference>
<organism evidence="2 3">
    <name type="scientific">Klebsiella pneumoniae subsp. ozaenae</name>
    <dbReference type="NCBI Taxonomy" id="574"/>
    <lineage>
        <taxon>Bacteria</taxon>
        <taxon>Pseudomonadati</taxon>
        <taxon>Pseudomonadota</taxon>
        <taxon>Gammaproteobacteria</taxon>
        <taxon>Enterobacterales</taxon>
        <taxon>Enterobacteriaceae</taxon>
        <taxon>Klebsiella/Raoultella group</taxon>
        <taxon>Klebsiella</taxon>
        <taxon>Klebsiella pneumoniae complex</taxon>
    </lineage>
</organism>
<accession>A0A378AMS1</accession>
<sequence length="199" mass="21529">MAFCLQRSAARLLWRESRPSLLSAGRTALPHRAAAYDWRLPSRLVMILRVVSTPTSAISSCSSSSSNRSSSSLLTAEQADKSGTEILLRFSAGYALRRAEETFFCRFFLLLSQPLQAAASSSGAGNHYRRLFCRFGPPAPALPALHRLTARPLRALPVSCGWTTMPSTGCSATASATTGSAITLFRQRLQPPQAVQAVR</sequence>
<gene>
    <name evidence="2" type="ORF">NCTC5050_02731</name>
</gene>